<protein>
    <submittedName>
        <fullName evidence="2">PRP39-2</fullName>
    </submittedName>
</protein>
<sequence>MKFYSLVKIPILLNIVKTLVPVFKLIIIKWLDMKKMAF</sequence>
<dbReference type="AlphaFoldDB" id="A0A0A9ENB3"/>
<keyword evidence="1" id="KW-1133">Transmembrane helix</keyword>
<organism evidence="2">
    <name type="scientific">Arundo donax</name>
    <name type="common">Giant reed</name>
    <name type="synonym">Donax arundinaceus</name>
    <dbReference type="NCBI Taxonomy" id="35708"/>
    <lineage>
        <taxon>Eukaryota</taxon>
        <taxon>Viridiplantae</taxon>
        <taxon>Streptophyta</taxon>
        <taxon>Embryophyta</taxon>
        <taxon>Tracheophyta</taxon>
        <taxon>Spermatophyta</taxon>
        <taxon>Magnoliopsida</taxon>
        <taxon>Liliopsida</taxon>
        <taxon>Poales</taxon>
        <taxon>Poaceae</taxon>
        <taxon>PACMAD clade</taxon>
        <taxon>Arundinoideae</taxon>
        <taxon>Arundineae</taxon>
        <taxon>Arundo</taxon>
    </lineage>
</organism>
<reference evidence="2" key="1">
    <citation type="submission" date="2014-09" db="EMBL/GenBank/DDBJ databases">
        <authorList>
            <person name="Magalhaes I.L.F."/>
            <person name="Oliveira U."/>
            <person name="Santos F.R."/>
            <person name="Vidigal T.H.D.A."/>
            <person name="Brescovit A.D."/>
            <person name="Santos A.J."/>
        </authorList>
    </citation>
    <scope>NUCLEOTIDE SEQUENCE</scope>
    <source>
        <tissue evidence="2">Shoot tissue taken approximately 20 cm above the soil surface</tissue>
    </source>
</reference>
<feature type="transmembrane region" description="Helical" evidence="1">
    <location>
        <begin position="6"/>
        <end position="27"/>
    </location>
</feature>
<keyword evidence="1" id="KW-0812">Transmembrane</keyword>
<dbReference type="EMBL" id="GBRH01200373">
    <property type="protein sequence ID" value="JAD97522.1"/>
    <property type="molecule type" value="Transcribed_RNA"/>
</dbReference>
<reference evidence="2" key="2">
    <citation type="journal article" date="2015" name="Data Brief">
        <title>Shoot transcriptome of the giant reed, Arundo donax.</title>
        <authorList>
            <person name="Barrero R.A."/>
            <person name="Guerrero F.D."/>
            <person name="Moolhuijzen P."/>
            <person name="Goolsby J.A."/>
            <person name="Tidwell J."/>
            <person name="Bellgard S.E."/>
            <person name="Bellgard M.I."/>
        </authorList>
    </citation>
    <scope>NUCLEOTIDE SEQUENCE</scope>
    <source>
        <tissue evidence="2">Shoot tissue taken approximately 20 cm above the soil surface</tissue>
    </source>
</reference>
<accession>A0A0A9ENB3</accession>
<evidence type="ECO:0000256" key="1">
    <source>
        <dbReference type="SAM" id="Phobius"/>
    </source>
</evidence>
<evidence type="ECO:0000313" key="2">
    <source>
        <dbReference type="EMBL" id="JAD97522.1"/>
    </source>
</evidence>
<proteinExistence type="predicted"/>
<name>A0A0A9ENB3_ARUDO</name>
<keyword evidence="1" id="KW-0472">Membrane</keyword>